<organism evidence="1 2">
    <name type="scientific">Methylobacterium nodulans (strain LMG 21967 / CNCM I-2342 / ORS 2060)</name>
    <dbReference type="NCBI Taxonomy" id="460265"/>
    <lineage>
        <taxon>Bacteria</taxon>
        <taxon>Pseudomonadati</taxon>
        <taxon>Pseudomonadota</taxon>
        <taxon>Alphaproteobacteria</taxon>
        <taxon>Hyphomicrobiales</taxon>
        <taxon>Methylobacteriaceae</taxon>
        <taxon>Methylobacterium</taxon>
    </lineage>
</organism>
<evidence type="ECO:0000313" key="2">
    <source>
        <dbReference type="Proteomes" id="UP000008207"/>
    </source>
</evidence>
<sequence>MKRKSKTRTEIADILLQHIRRVPGGEHIKGIRIGPRTDVTVLPSFVIDVDAQAGDEANTAVDAIRRMMPILYEIYDVKNFAVH</sequence>
<dbReference type="Proteomes" id="UP000008207">
    <property type="component" value="Chromosome"/>
</dbReference>
<keyword evidence="2" id="KW-1185">Reference proteome</keyword>
<evidence type="ECO:0008006" key="3">
    <source>
        <dbReference type="Google" id="ProtNLM"/>
    </source>
</evidence>
<dbReference type="AlphaFoldDB" id="B8IV46"/>
<dbReference type="STRING" id="460265.Mnod_4228"/>
<evidence type="ECO:0000313" key="1">
    <source>
        <dbReference type="EMBL" id="ACL59104.1"/>
    </source>
</evidence>
<accession>B8IV46</accession>
<dbReference type="HOGENOM" id="CLU_193722_0_0_5"/>
<name>B8IV46_METNO</name>
<dbReference type="EMBL" id="CP001349">
    <property type="protein sequence ID" value="ACL59104.1"/>
    <property type="molecule type" value="Genomic_DNA"/>
</dbReference>
<dbReference type="KEGG" id="mno:Mnod_4228"/>
<dbReference type="OrthoDB" id="8450621at2"/>
<reference evidence="1 2" key="1">
    <citation type="submission" date="2009-01" db="EMBL/GenBank/DDBJ databases">
        <title>Complete sequence of chromosome of Methylobacterium nodulans ORS 2060.</title>
        <authorList>
            <consortium name="US DOE Joint Genome Institute"/>
            <person name="Lucas S."/>
            <person name="Copeland A."/>
            <person name="Lapidus A."/>
            <person name="Glavina del Rio T."/>
            <person name="Dalin E."/>
            <person name="Tice H."/>
            <person name="Bruce D."/>
            <person name="Goodwin L."/>
            <person name="Pitluck S."/>
            <person name="Sims D."/>
            <person name="Brettin T."/>
            <person name="Detter J.C."/>
            <person name="Han C."/>
            <person name="Larimer F."/>
            <person name="Land M."/>
            <person name="Hauser L."/>
            <person name="Kyrpides N."/>
            <person name="Ivanova N."/>
            <person name="Marx C.J."/>
            <person name="Richardson P."/>
        </authorList>
    </citation>
    <scope>NUCLEOTIDE SEQUENCE [LARGE SCALE GENOMIC DNA]</scope>
    <source>
        <strain evidence="2">LMG 21967 / CNCM I-2342 / ORS 2060</strain>
    </source>
</reference>
<dbReference type="RefSeq" id="WP_015930753.1">
    <property type="nucleotide sequence ID" value="NC_011894.1"/>
</dbReference>
<protein>
    <recommendedName>
        <fullName evidence="3">MIP18 family-like domain-containing protein</fullName>
    </recommendedName>
</protein>
<gene>
    <name evidence="1" type="ordered locus">Mnod_4228</name>
</gene>
<proteinExistence type="predicted"/>